<sequence>MQPLLLPGTRVLRRDAHHLQVGLDPATRVVLPDSADLRRLESGAGLVGSPALLSRLEPVLLPDDAALRSALPPAGDPSYSGDEGWSRHALAAVAREHPREPDVLARRSSCSVVVQPASRQRHGRPSGLDEALAEQLRALCRRSGLRAGAHLPGGPRSLRPPVVRALVCVGEPDRRLLDDWQEPHLVVRFVEGAGLVGPFVVPGSSTCVRCIDGHLADRDPAWPLLLEQYARHAGADRADGVPEPLDIALVAFCLALAARDLASWAEGATPARLGSTLTVGPSLDGHTVQKWPRRPDCACLTG</sequence>
<name>A0ABU2BSK7_9ACTN</name>
<dbReference type="Gene3D" id="3.40.50.720">
    <property type="entry name" value="NAD(P)-binding Rossmann-like Domain"/>
    <property type="match status" value="1"/>
</dbReference>
<accession>A0ABU2BSK7</accession>
<evidence type="ECO:0000313" key="1">
    <source>
        <dbReference type="EMBL" id="MDR7361628.1"/>
    </source>
</evidence>
<protein>
    <recommendedName>
        <fullName evidence="3">TOMM leader peptide-binding protein</fullName>
    </recommendedName>
</protein>
<dbReference type="EMBL" id="JAVDYG010000001">
    <property type="protein sequence ID" value="MDR7361628.1"/>
    <property type="molecule type" value="Genomic_DNA"/>
</dbReference>
<organism evidence="1 2">
    <name type="scientific">Nocardioides marmoribigeumensis</name>
    <dbReference type="NCBI Taxonomy" id="433649"/>
    <lineage>
        <taxon>Bacteria</taxon>
        <taxon>Bacillati</taxon>
        <taxon>Actinomycetota</taxon>
        <taxon>Actinomycetes</taxon>
        <taxon>Propionibacteriales</taxon>
        <taxon>Nocardioidaceae</taxon>
        <taxon>Nocardioides</taxon>
    </lineage>
</organism>
<evidence type="ECO:0008006" key="3">
    <source>
        <dbReference type="Google" id="ProtNLM"/>
    </source>
</evidence>
<dbReference type="Proteomes" id="UP001183648">
    <property type="component" value="Unassembled WGS sequence"/>
</dbReference>
<reference evidence="1 2" key="1">
    <citation type="submission" date="2023-07" db="EMBL/GenBank/DDBJ databases">
        <title>Sequencing the genomes of 1000 actinobacteria strains.</title>
        <authorList>
            <person name="Klenk H.-P."/>
        </authorList>
    </citation>
    <scope>NUCLEOTIDE SEQUENCE [LARGE SCALE GENOMIC DNA]</scope>
    <source>
        <strain evidence="1 2">DSM 19426</strain>
    </source>
</reference>
<proteinExistence type="predicted"/>
<evidence type="ECO:0000313" key="2">
    <source>
        <dbReference type="Proteomes" id="UP001183648"/>
    </source>
</evidence>
<comment type="caution">
    <text evidence="1">The sequence shown here is derived from an EMBL/GenBank/DDBJ whole genome shotgun (WGS) entry which is preliminary data.</text>
</comment>
<dbReference type="RefSeq" id="WP_310299859.1">
    <property type="nucleotide sequence ID" value="NZ_BAAAPS010000007.1"/>
</dbReference>
<keyword evidence="2" id="KW-1185">Reference proteome</keyword>
<gene>
    <name evidence="1" type="ORF">J2S63_001181</name>
</gene>